<proteinExistence type="predicted"/>
<dbReference type="InterPro" id="IPR036388">
    <property type="entry name" value="WH-like_DNA-bd_sf"/>
</dbReference>
<dbReference type="Pfam" id="PF04255">
    <property type="entry name" value="DUF433"/>
    <property type="match status" value="1"/>
</dbReference>
<evidence type="ECO:0000313" key="1">
    <source>
        <dbReference type="EMBL" id="GGP48230.1"/>
    </source>
</evidence>
<accession>A0A918AMW8</accession>
<dbReference type="InterPro" id="IPR009057">
    <property type="entry name" value="Homeodomain-like_sf"/>
</dbReference>
<name>A0A918AMW8_9PSEU</name>
<reference evidence="1" key="2">
    <citation type="submission" date="2020-09" db="EMBL/GenBank/DDBJ databases">
        <authorList>
            <person name="Sun Q."/>
            <person name="Ohkuma M."/>
        </authorList>
    </citation>
    <scope>NUCLEOTIDE SEQUENCE</scope>
    <source>
        <strain evidence="1">JCM 3313</strain>
    </source>
</reference>
<evidence type="ECO:0000313" key="2">
    <source>
        <dbReference type="Proteomes" id="UP000639606"/>
    </source>
</evidence>
<comment type="caution">
    <text evidence="1">The sequence shown here is derived from an EMBL/GenBank/DDBJ whole genome shotgun (WGS) entry which is preliminary data.</text>
</comment>
<sequence>MVFPADVASVLSGASMGQLRHWRNTGLVVPGVADDPALYSYQDVVALRIVMWLRTESTLQRVRKAFANLRAYRFTDHPASYRFGTDGDTIAVRDDDERWTDLVRKPGQTHMFTLAEVFQPFTTRNGREVVDFTRPRGHLRVDANLLGGWPAIEGTRIGFDTVAALVEDGSLTAEDVHHYYPSVPVEAVPDAVSFADSVAAARSGAA</sequence>
<keyword evidence="2" id="KW-1185">Reference proteome</keyword>
<evidence type="ECO:0008006" key="3">
    <source>
        <dbReference type="Google" id="ProtNLM"/>
    </source>
</evidence>
<reference evidence="1" key="1">
    <citation type="journal article" date="2014" name="Int. J. Syst. Evol. Microbiol.">
        <title>Complete genome sequence of Corynebacterium casei LMG S-19264T (=DSM 44701T), isolated from a smear-ripened cheese.</title>
        <authorList>
            <consortium name="US DOE Joint Genome Institute (JGI-PGF)"/>
            <person name="Walter F."/>
            <person name="Albersmeier A."/>
            <person name="Kalinowski J."/>
            <person name="Ruckert C."/>
        </authorList>
    </citation>
    <scope>NUCLEOTIDE SEQUENCE</scope>
    <source>
        <strain evidence="1">JCM 3313</strain>
    </source>
</reference>
<dbReference type="Proteomes" id="UP000639606">
    <property type="component" value="Unassembled WGS sequence"/>
</dbReference>
<gene>
    <name evidence="1" type="ORF">GCM10010185_20220</name>
</gene>
<dbReference type="EMBL" id="BMRG01000003">
    <property type="protein sequence ID" value="GGP48230.1"/>
    <property type="molecule type" value="Genomic_DNA"/>
</dbReference>
<dbReference type="SUPFAM" id="SSF46689">
    <property type="entry name" value="Homeodomain-like"/>
    <property type="match status" value="1"/>
</dbReference>
<dbReference type="RefSeq" id="WP_229795378.1">
    <property type="nucleotide sequence ID" value="NZ_BMRG01000003.1"/>
</dbReference>
<dbReference type="AlphaFoldDB" id="A0A918AMW8"/>
<dbReference type="Gene3D" id="1.10.10.10">
    <property type="entry name" value="Winged helix-like DNA-binding domain superfamily/Winged helix DNA-binding domain"/>
    <property type="match status" value="1"/>
</dbReference>
<dbReference type="InterPro" id="IPR007367">
    <property type="entry name" value="DUF433"/>
</dbReference>
<protein>
    <recommendedName>
        <fullName evidence="3">HTH merR-type domain-containing protein</fullName>
    </recommendedName>
</protein>
<organism evidence="1 2">
    <name type="scientific">Saccharothrix coeruleofusca</name>
    <dbReference type="NCBI Taxonomy" id="33919"/>
    <lineage>
        <taxon>Bacteria</taxon>
        <taxon>Bacillati</taxon>
        <taxon>Actinomycetota</taxon>
        <taxon>Actinomycetes</taxon>
        <taxon>Pseudonocardiales</taxon>
        <taxon>Pseudonocardiaceae</taxon>
        <taxon>Saccharothrix</taxon>
    </lineage>
</organism>